<keyword evidence="2" id="KW-1185">Reference proteome</keyword>
<proteinExistence type="predicted"/>
<organism evidence="1 2">
    <name type="scientific">Dryococelus australis</name>
    <dbReference type="NCBI Taxonomy" id="614101"/>
    <lineage>
        <taxon>Eukaryota</taxon>
        <taxon>Metazoa</taxon>
        <taxon>Ecdysozoa</taxon>
        <taxon>Arthropoda</taxon>
        <taxon>Hexapoda</taxon>
        <taxon>Insecta</taxon>
        <taxon>Pterygota</taxon>
        <taxon>Neoptera</taxon>
        <taxon>Polyneoptera</taxon>
        <taxon>Phasmatodea</taxon>
        <taxon>Verophasmatodea</taxon>
        <taxon>Anareolatae</taxon>
        <taxon>Phasmatidae</taxon>
        <taxon>Eurycanthinae</taxon>
        <taxon>Dryococelus</taxon>
    </lineage>
</organism>
<sequence length="141" mass="16625">MSNRSWQKFYNNNKCCTLMEKYKTNHYSMYSSRMGLFVERINNMFKSIIIRKTGQAQIESMCGRLRDKKGIVSLEYVSWKKLILSQFAAAYMPMNSKITKFSNMYLVEKVIKTKANEVLVCWKSFPKSSDIWIGKRTIVDK</sequence>
<accession>A0ABQ9HAG1</accession>
<protein>
    <submittedName>
        <fullName evidence="1">Uncharacterized protein</fullName>
    </submittedName>
</protein>
<dbReference type="Proteomes" id="UP001159363">
    <property type="component" value="Chromosome 5"/>
</dbReference>
<evidence type="ECO:0000313" key="2">
    <source>
        <dbReference type="Proteomes" id="UP001159363"/>
    </source>
</evidence>
<comment type="caution">
    <text evidence="1">The sequence shown here is derived from an EMBL/GenBank/DDBJ whole genome shotgun (WGS) entry which is preliminary data.</text>
</comment>
<dbReference type="EMBL" id="JARBHB010000006">
    <property type="protein sequence ID" value="KAJ8881093.1"/>
    <property type="molecule type" value="Genomic_DNA"/>
</dbReference>
<reference evidence="1 2" key="1">
    <citation type="submission" date="2023-02" db="EMBL/GenBank/DDBJ databases">
        <title>LHISI_Scaffold_Assembly.</title>
        <authorList>
            <person name="Stuart O.P."/>
            <person name="Cleave R."/>
            <person name="Magrath M.J.L."/>
            <person name="Mikheyev A.S."/>
        </authorList>
    </citation>
    <scope>NUCLEOTIDE SEQUENCE [LARGE SCALE GENOMIC DNA]</scope>
    <source>
        <strain evidence="1">Daus_M_001</strain>
        <tissue evidence="1">Leg muscle</tissue>
    </source>
</reference>
<name>A0ABQ9HAG1_9NEOP</name>
<gene>
    <name evidence="1" type="ORF">PR048_017566</name>
</gene>
<evidence type="ECO:0000313" key="1">
    <source>
        <dbReference type="EMBL" id="KAJ8881093.1"/>
    </source>
</evidence>